<dbReference type="SMART" id="SM00220">
    <property type="entry name" value="S_TKc"/>
    <property type="match status" value="1"/>
</dbReference>
<evidence type="ECO:0000259" key="6">
    <source>
        <dbReference type="PROSITE" id="PS50011"/>
    </source>
</evidence>
<dbReference type="GO" id="GO:0004674">
    <property type="term" value="F:protein serine/threonine kinase activity"/>
    <property type="evidence" value="ECO:0007669"/>
    <property type="project" value="UniProtKB-EC"/>
</dbReference>
<accession>H2AX92</accession>
<dbReference type="RefSeq" id="XP_003958127.1">
    <property type="nucleotide sequence ID" value="XM_003958078.1"/>
</dbReference>
<keyword evidence="8" id="KW-1185">Reference proteome</keyword>
<dbReference type="PANTHER" id="PTHR24348:SF22">
    <property type="entry name" value="NON-SPECIFIC SERINE_THREONINE PROTEIN KINASE"/>
    <property type="match status" value="1"/>
</dbReference>
<dbReference type="EC" id="2.7.11.1" evidence="1"/>
<dbReference type="InterPro" id="IPR045269">
    <property type="entry name" value="Atg1-like"/>
</dbReference>
<evidence type="ECO:0000256" key="5">
    <source>
        <dbReference type="ARBA" id="ARBA00022840"/>
    </source>
</evidence>
<evidence type="ECO:0000256" key="3">
    <source>
        <dbReference type="ARBA" id="ARBA00022741"/>
    </source>
</evidence>
<dbReference type="STRING" id="1071382.H2AX92"/>
<dbReference type="HOGENOM" id="CLU_051040_0_0_1"/>
<evidence type="ECO:0000313" key="8">
    <source>
        <dbReference type="Proteomes" id="UP000005220"/>
    </source>
</evidence>
<dbReference type="EMBL" id="HE650826">
    <property type="protein sequence ID" value="CCF58992.1"/>
    <property type="molecule type" value="Genomic_DNA"/>
</dbReference>
<organism evidence="7 8">
    <name type="scientific">Kazachstania africana (strain ATCC 22294 / BCRC 22015 / CBS 2517 / CECT 1963 / NBRC 1671 / NRRL Y-8276)</name>
    <name type="common">Yeast</name>
    <name type="synonym">Kluyveromyces africanus</name>
    <dbReference type="NCBI Taxonomy" id="1071382"/>
    <lineage>
        <taxon>Eukaryota</taxon>
        <taxon>Fungi</taxon>
        <taxon>Dikarya</taxon>
        <taxon>Ascomycota</taxon>
        <taxon>Saccharomycotina</taxon>
        <taxon>Saccharomycetes</taxon>
        <taxon>Saccharomycetales</taxon>
        <taxon>Saccharomycetaceae</taxon>
        <taxon>Kazachstania</taxon>
    </lineage>
</organism>
<keyword evidence="3" id="KW-0547">Nucleotide-binding</keyword>
<reference evidence="7 8" key="1">
    <citation type="journal article" date="2011" name="Proc. Natl. Acad. Sci. U.S.A.">
        <title>Evolutionary erosion of yeast sex chromosomes by mating-type switching accidents.</title>
        <authorList>
            <person name="Gordon J.L."/>
            <person name="Armisen D."/>
            <person name="Proux-Wera E."/>
            <person name="Oheigeartaigh S.S."/>
            <person name="Byrne K.P."/>
            <person name="Wolfe K.H."/>
        </authorList>
    </citation>
    <scope>NUCLEOTIDE SEQUENCE [LARGE SCALE GENOMIC DNA]</scope>
    <source>
        <strain evidence="8">ATCC 22294 / BCRC 22015 / CBS 2517 / CECT 1963 / NBRC 1671 / NRRL Y-8276</strain>
    </source>
</reference>
<name>H2AX92_KAZAF</name>
<dbReference type="GO" id="GO:0000407">
    <property type="term" value="C:phagophore assembly site"/>
    <property type="evidence" value="ECO:0007669"/>
    <property type="project" value="TreeGrafter"/>
</dbReference>
<sequence>MYSKLTKIQSGSFSTVYKAWSSTLEQYVALKVIPKKKYSSEGMDNEYKIMKLLGRNHPNICSMLDFYEDDSYYVVVLEYCECGDLYDFLDIAKKQGDPYSPALIQLDFRNLINQLFSAINYAHSLGIAHRDIKPENILLTKDGNIKLADWGHATTDAKSKEYHIGTDNYRGPETFNGTESYDTIKSDYWSIGVTMLYLIFGQCPFKCAAFSNGDVSETEILGGNDRVYPRCNNFTNFLENPHGFVFTSYLAPSISIIENNDYKWSGNGKPALYVWQDLVDIYDVSQLCRIIVDTLMPIDPEDRSMVHAFDLFASVWSKSNQEQNVTKQYENNYTHLSLKNESAGTKDYPPAVCGLEQHENASPLTGSTPIEKQYNLLESRIAYS</sequence>
<keyword evidence="4" id="KW-0418">Kinase</keyword>
<keyword evidence="5" id="KW-0067">ATP-binding</keyword>
<dbReference type="GO" id="GO:0005524">
    <property type="term" value="F:ATP binding"/>
    <property type="evidence" value="ECO:0007669"/>
    <property type="project" value="UniProtKB-KW"/>
</dbReference>
<dbReference type="AlphaFoldDB" id="H2AX92"/>
<dbReference type="InterPro" id="IPR008271">
    <property type="entry name" value="Ser/Thr_kinase_AS"/>
</dbReference>
<dbReference type="GO" id="GO:0005776">
    <property type="term" value="C:autophagosome"/>
    <property type="evidence" value="ECO:0007669"/>
    <property type="project" value="TreeGrafter"/>
</dbReference>
<dbReference type="eggNOG" id="KOG0583">
    <property type="taxonomic scope" value="Eukaryota"/>
</dbReference>
<dbReference type="GeneID" id="13884459"/>
<evidence type="ECO:0000256" key="4">
    <source>
        <dbReference type="ARBA" id="ARBA00022777"/>
    </source>
</evidence>
<dbReference type="Pfam" id="PF00069">
    <property type="entry name" value="Pkinase"/>
    <property type="match status" value="1"/>
</dbReference>
<keyword evidence="2" id="KW-0808">Transferase</keyword>
<dbReference type="PANTHER" id="PTHR24348">
    <property type="entry name" value="SERINE/THREONINE-PROTEIN KINASE UNC-51-RELATED"/>
    <property type="match status" value="1"/>
</dbReference>
<dbReference type="SUPFAM" id="SSF56112">
    <property type="entry name" value="Protein kinase-like (PK-like)"/>
    <property type="match status" value="1"/>
</dbReference>
<dbReference type="PROSITE" id="PS50011">
    <property type="entry name" value="PROTEIN_KINASE_DOM"/>
    <property type="match status" value="1"/>
</dbReference>
<dbReference type="GO" id="GO:0010506">
    <property type="term" value="P:regulation of autophagy"/>
    <property type="evidence" value="ECO:0007669"/>
    <property type="project" value="InterPro"/>
</dbReference>
<dbReference type="GO" id="GO:0000045">
    <property type="term" value="P:autophagosome assembly"/>
    <property type="evidence" value="ECO:0007669"/>
    <property type="project" value="TreeGrafter"/>
</dbReference>
<dbReference type="KEGG" id="kaf:KAFR_0F03970"/>
<dbReference type="InterPro" id="IPR000719">
    <property type="entry name" value="Prot_kinase_dom"/>
</dbReference>
<dbReference type="InParanoid" id="H2AX92"/>
<evidence type="ECO:0000256" key="1">
    <source>
        <dbReference type="ARBA" id="ARBA00012513"/>
    </source>
</evidence>
<evidence type="ECO:0000313" key="7">
    <source>
        <dbReference type="EMBL" id="CCF58992.1"/>
    </source>
</evidence>
<dbReference type="InterPro" id="IPR011009">
    <property type="entry name" value="Kinase-like_dom_sf"/>
</dbReference>
<dbReference type="GO" id="GO:0016020">
    <property type="term" value="C:membrane"/>
    <property type="evidence" value="ECO:0007669"/>
    <property type="project" value="TreeGrafter"/>
</dbReference>
<dbReference type="Proteomes" id="UP000005220">
    <property type="component" value="Chromosome 6"/>
</dbReference>
<dbReference type="Gene3D" id="1.10.510.10">
    <property type="entry name" value="Transferase(Phosphotransferase) domain 1"/>
    <property type="match status" value="1"/>
</dbReference>
<proteinExistence type="predicted"/>
<feature type="domain" description="Protein kinase" evidence="6">
    <location>
        <begin position="2"/>
        <end position="313"/>
    </location>
</feature>
<protein>
    <recommendedName>
        <fullName evidence="1">non-specific serine/threonine protein kinase</fullName>
        <ecNumber evidence="1">2.7.11.1</ecNumber>
    </recommendedName>
</protein>
<dbReference type="GO" id="GO:0005829">
    <property type="term" value="C:cytosol"/>
    <property type="evidence" value="ECO:0007669"/>
    <property type="project" value="TreeGrafter"/>
</dbReference>
<dbReference type="FunCoup" id="H2AX92">
    <property type="interactions" value="327"/>
</dbReference>
<dbReference type="PROSITE" id="PS00108">
    <property type="entry name" value="PROTEIN_KINASE_ST"/>
    <property type="match status" value="1"/>
</dbReference>
<gene>
    <name evidence="7" type="primary">KAFR0F03970</name>
    <name evidence="7" type="ORF">KAFR_0F03970</name>
</gene>
<dbReference type="OrthoDB" id="4062651at2759"/>
<evidence type="ECO:0000256" key="2">
    <source>
        <dbReference type="ARBA" id="ARBA00022679"/>
    </source>
</evidence>